<evidence type="ECO:0000259" key="1">
    <source>
        <dbReference type="Pfam" id="PF13472"/>
    </source>
</evidence>
<name>A0A0R1JRU6_9LACO</name>
<gene>
    <name evidence="2" type="ORF">FD02_GL001426</name>
</gene>
<dbReference type="InterPro" id="IPR013830">
    <property type="entry name" value="SGNH_hydro"/>
</dbReference>
<evidence type="ECO:0000313" key="2">
    <source>
        <dbReference type="EMBL" id="KRK74102.1"/>
    </source>
</evidence>
<dbReference type="Proteomes" id="UP000051804">
    <property type="component" value="Unassembled WGS sequence"/>
</dbReference>
<dbReference type="PATRIC" id="fig|1291734.4.peg.1467"/>
<sequence length="302" mass="32054">MQYLSLELKNVLPAALVGEMLVILLRPLVDNRLSMWGCGSRGRVLFCGQAEVLMTKSVRFVEMVGAGVTAVALTGLAHATVRLARGNQPQYAPGAATLDPTSPLYGKRIVFLGSSITYGAAAHGRSFVDDLAASDGVIAGKLAISGTTLAGHEASSYVSRLAAFHPAVTPDAFVCQLSTNDGRQGKPLGMIAEPGVTQFDADTTIGAIETIVSRVQRDWGCPILFYTCLLQPDADYSALIAALRQLQAKYHFAILDLHGDAALASATKQHPGAMFDDAHPTQLGYSKLWTPLFRQALGNLLA</sequence>
<proteinExistence type="predicted"/>
<organism evidence="2 3">
    <name type="scientific">Lacticaseibacillus nasuensis JCM 17158</name>
    <dbReference type="NCBI Taxonomy" id="1291734"/>
    <lineage>
        <taxon>Bacteria</taxon>
        <taxon>Bacillati</taxon>
        <taxon>Bacillota</taxon>
        <taxon>Bacilli</taxon>
        <taxon>Lactobacillales</taxon>
        <taxon>Lactobacillaceae</taxon>
        <taxon>Lacticaseibacillus</taxon>
    </lineage>
</organism>
<dbReference type="InterPro" id="IPR036514">
    <property type="entry name" value="SGNH_hydro_sf"/>
</dbReference>
<dbReference type="AlphaFoldDB" id="A0A0R1JRU6"/>
<dbReference type="Pfam" id="PF13472">
    <property type="entry name" value="Lipase_GDSL_2"/>
    <property type="match status" value="1"/>
</dbReference>
<comment type="caution">
    <text evidence="2">The sequence shown here is derived from an EMBL/GenBank/DDBJ whole genome shotgun (WGS) entry which is preliminary data.</text>
</comment>
<reference evidence="2 3" key="1">
    <citation type="journal article" date="2015" name="Genome Announc.">
        <title>Expanding the biotechnology potential of lactobacilli through comparative genomics of 213 strains and associated genera.</title>
        <authorList>
            <person name="Sun Z."/>
            <person name="Harris H.M."/>
            <person name="McCann A."/>
            <person name="Guo C."/>
            <person name="Argimon S."/>
            <person name="Zhang W."/>
            <person name="Yang X."/>
            <person name="Jeffery I.B."/>
            <person name="Cooney J.C."/>
            <person name="Kagawa T.F."/>
            <person name="Liu W."/>
            <person name="Song Y."/>
            <person name="Salvetti E."/>
            <person name="Wrobel A."/>
            <person name="Rasinkangas P."/>
            <person name="Parkhill J."/>
            <person name="Rea M.C."/>
            <person name="O'Sullivan O."/>
            <person name="Ritari J."/>
            <person name="Douillard F.P."/>
            <person name="Paul Ross R."/>
            <person name="Yang R."/>
            <person name="Briner A.E."/>
            <person name="Felis G.E."/>
            <person name="de Vos W.M."/>
            <person name="Barrangou R."/>
            <person name="Klaenhammer T.R."/>
            <person name="Caufield P.W."/>
            <person name="Cui Y."/>
            <person name="Zhang H."/>
            <person name="O'Toole P.W."/>
        </authorList>
    </citation>
    <scope>NUCLEOTIDE SEQUENCE [LARGE SCALE GENOMIC DNA]</scope>
    <source>
        <strain evidence="2 3">JCM 17158</strain>
    </source>
</reference>
<protein>
    <recommendedName>
        <fullName evidence="1">SGNH hydrolase-type esterase domain-containing protein</fullName>
    </recommendedName>
</protein>
<feature type="domain" description="SGNH hydrolase-type esterase" evidence="1">
    <location>
        <begin position="111"/>
        <end position="285"/>
    </location>
</feature>
<dbReference type="Gene3D" id="3.40.50.1110">
    <property type="entry name" value="SGNH hydrolase"/>
    <property type="match status" value="1"/>
</dbReference>
<dbReference type="EMBL" id="AZDJ01000002">
    <property type="protein sequence ID" value="KRK74102.1"/>
    <property type="molecule type" value="Genomic_DNA"/>
</dbReference>
<dbReference type="SUPFAM" id="SSF52266">
    <property type="entry name" value="SGNH hydrolase"/>
    <property type="match status" value="1"/>
</dbReference>
<dbReference type="STRING" id="1291734.FD02_GL001426"/>
<keyword evidence="3" id="KW-1185">Reference proteome</keyword>
<dbReference type="CDD" id="cd00229">
    <property type="entry name" value="SGNH_hydrolase"/>
    <property type="match status" value="1"/>
</dbReference>
<accession>A0A0R1JRU6</accession>
<evidence type="ECO:0000313" key="3">
    <source>
        <dbReference type="Proteomes" id="UP000051804"/>
    </source>
</evidence>